<dbReference type="AlphaFoldDB" id="A0A0D4BYT5"/>
<dbReference type="STRING" id="1618207.UM93_06805"/>
<evidence type="ECO:0000256" key="1">
    <source>
        <dbReference type="ARBA" id="ARBA00006484"/>
    </source>
</evidence>
<protein>
    <recommendedName>
        <fullName evidence="5">Dehydrogenase</fullName>
    </recommendedName>
</protein>
<dbReference type="PATRIC" id="fig|1618207.4.peg.1379"/>
<dbReference type="PROSITE" id="PS00061">
    <property type="entry name" value="ADH_SHORT"/>
    <property type="match status" value="1"/>
</dbReference>
<dbReference type="HOGENOM" id="CLU_010194_2_10_11"/>
<keyword evidence="4" id="KW-1185">Reference proteome</keyword>
<dbReference type="PANTHER" id="PTHR43180:SF66">
    <property type="entry name" value="SHORT-CHAIN DEHYDROGENASE_REDUCTASE FAMILY PROTEIN"/>
    <property type="match status" value="1"/>
</dbReference>
<dbReference type="FunFam" id="3.40.50.720:FF:000084">
    <property type="entry name" value="Short-chain dehydrogenase reductase"/>
    <property type="match status" value="1"/>
</dbReference>
<evidence type="ECO:0008006" key="5">
    <source>
        <dbReference type="Google" id="ProtNLM"/>
    </source>
</evidence>
<dbReference type="PRINTS" id="PR00080">
    <property type="entry name" value="SDRFAMILY"/>
</dbReference>
<evidence type="ECO:0000256" key="2">
    <source>
        <dbReference type="ARBA" id="ARBA00023002"/>
    </source>
</evidence>
<dbReference type="KEGG" id="ari:UM93_06805"/>
<dbReference type="Gene3D" id="3.40.50.720">
    <property type="entry name" value="NAD(P)-binding Rossmann-like Domain"/>
    <property type="match status" value="1"/>
</dbReference>
<dbReference type="CDD" id="cd05233">
    <property type="entry name" value="SDR_c"/>
    <property type="match status" value="1"/>
</dbReference>
<dbReference type="InterPro" id="IPR036291">
    <property type="entry name" value="NAD(P)-bd_dom_sf"/>
</dbReference>
<organism evidence="3 4">
    <name type="scientific">Psychromicrobium lacuslunae</name>
    <dbReference type="NCBI Taxonomy" id="1618207"/>
    <lineage>
        <taxon>Bacteria</taxon>
        <taxon>Bacillati</taxon>
        <taxon>Actinomycetota</taxon>
        <taxon>Actinomycetes</taxon>
        <taxon>Micrococcales</taxon>
        <taxon>Micrococcaceae</taxon>
        <taxon>Psychromicrobium</taxon>
    </lineage>
</organism>
<dbReference type="SUPFAM" id="SSF51735">
    <property type="entry name" value="NAD(P)-binding Rossmann-fold domains"/>
    <property type="match status" value="1"/>
</dbReference>
<dbReference type="InterPro" id="IPR002347">
    <property type="entry name" value="SDR_fam"/>
</dbReference>
<accession>A0A0D4BYT5</accession>
<dbReference type="OrthoDB" id="7064009at2"/>
<reference evidence="3 4" key="1">
    <citation type="journal article" date="2015" name="Genome Announc.">
        <title>Complete Genome Sequencing of Protease-Producing Novel Arthrobacter sp. Strain IHBB 11108 Using PacBio Single-Molecule Real-Time Sequencing Technology.</title>
        <authorList>
            <person name="Kiran S."/>
            <person name="Swarnkar M.K."/>
            <person name="Pal M."/>
            <person name="Thakur R."/>
            <person name="Tewari R."/>
            <person name="Singh A.K."/>
            <person name="Gulati A."/>
        </authorList>
    </citation>
    <scope>NUCLEOTIDE SEQUENCE [LARGE SCALE GENOMIC DNA]</scope>
    <source>
        <strain evidence="3 4">IHBB 11108</strain>
    </source>
</reference>
<dbReference type="RefSeq" id="WP_045074567.1">
    <property type="nucleotide sequence ID" value="NZ_CP011005.1"/>
</dbReference>
<gene>
    <name evidence="3" type="ORF">UM93_06805</name>
</gene>
<dbReference type="PANTHER" id="PTHR43180">
    <property type="entry name" value="3-OXOACYL-(ACYL-CARRIER-PROTEIN) REDUCTASE (AFU_ORTHOLOGUE AFUA_6G11210)"/>
    <property type="match status" value="1"/>
</dbReference>
<dbReference type="PRINTS" id="PR00081">
    <property type="entry name" value="GDHRDH"/>
</dbReference>
<dbReference type="Proteomes" id="UP000061839">
    <property type="component" value="Chromosome"/>
</dbReference>
<dbReference type="Pfam" id="PF13561">
    <property type="entry name" value="adh_short_C2"/>
    <property type="match status" value="1"/>
</dbReference>
<name>A0A0D4BYT5_9MICC</name>
<keyword evidence="2" id="KW-0560">Oxidoreductase</keyword>
<evidence type="ECO:0000313" key="3">
    <source>
        <dbReference type="EMBL" id="AJT41300.1"/>
    </source>
</evidence>
<proteinExistence type="inferred from homology"/>
<dbReference type="InterPro" id="IPR020904">
    <property type="entry name" value="Sc_DH/Rdtase_CS"/>
</dbReference>
<evidence type="ECO:0000313" key="4">
    <source>
        <dbReference type="Proteomes" id="UP000061839"/>
    </source>
</evidence>
<dbReference type="EMBL" id="CP011005">
    <property type="protein sequence ID" value="AJT41300.1"/>
    <property type="molecule type" value="Genomic_DNA"/>
</dbReference>
<sequence>MELGLTGKTVIISGAASGIGRACARAFAEEGANLALIDIDEPAGIALERELAADVPCIFVSADITNEVEVAAAVDSIAGSFGGIDVVIGSAGISGPFGVGFEHISSRDFSRVLEVNVTGQFLLARQTARYLREAKSGNLIFIASDSSFVAAPGMVPYNASKGALLQLTRALSVELSDSAVRVNCLCPSIVDTPMARQDLGIAEGTIELLDFPVQTPEQVAHHVLYLASYCSEPINGTSLVSDFGYLARSAFPA</sequence>
<dbReference type="GO" id="GO:0016491">
    <property type="term" value="F:oxidoreductase activity"/>
    <property type="evidence" value="ECO:0007669"/>
    <property type="project" value="UniProtKB-KW"/>
</dbReference>
<comment type="similarity">
    <text evidence="1">Belongs to the short-chain dehydrogenases/reductases (SDR) family.</text>
</comment>